<feature type="coiled-coil region" evidence="1">
    <location>
        <begin position="113"/>
        <end position="168"/>
    </location>
</feature>
<dbReference type="GeneTree" id="ENSGT01090000260166"/>
<dbReference type="Gene3D" id="3.30.70.1820">
    <property type="entry name" value="L1 transposable element, RRM domain"/>
    <property type="match status" value="1"/>
</dbReference>
<name>A0A3B4FK99_9CICH</name>
<proteinExistence type="predicted"/>
<dbReference type="PANTHER" id="PTHR11505">
    <property type="entry name" value="L1 TRANSPOSABLE ELEMENT-RELATED"/>
    <property type="match status" value="1"/>
</dbReference>
<dbReference type="STRING" id="303518.ENSPNYP00000009626"/>
<reference evidence="2" key="1">
    <citation type="submission" date="2023-09" db="UniProtKB">
        <authorList>
            <consortium name="Ensembl"/>
        </authorList>
    </citation>
    <scope>IDENTIFICATION</scope>
</reference>
<organism evidence="2">
    <name type="scientific">Pundamilia nyererei</name>
    <dbReference type="NCBI Taxonomy" id="303518"/>
    <lineage>
        <taxon>Eukaryota</taxon>
        <taxon>Metazoa</taxon>
        <taxon>Chordata</taxon>
        <taxon>Craniata</taxon>
        <taxon>Vertebrata</taxon>
        <taxon>Euteleostomi</taxon>
        <taxon>Actinopterygii</taxon>
        <taxon>Neopterygii</taxon>
        <taxon>Teleostei</taxon>
        <taxon>Neoteleostei</taxon>
        <taxon>Acanthomorphata</taxon>
        <taxon>Ovalentaria</taxon>
        <taxon>Cichlomorphae</taxon>
        <taxon>Cichliformes</taxon>
        <taxon>Cichlidae</taxon>
        <taxon>African cichlids</taxon>
        <taxon>Pseudocrenilabrinae</taxon>
        <taxon>Haplochromini</taxon>
        <taxon>Pundamilia</taxon>
    </lineage>
</organism>
<dbReference type="AlphaFoldDB" id="A0A3B4FK99"/>
<evidence type="ECO:0008006" key="3">
    <source>
        <dbReference type="Google" id="ProtNLM"/>
    </source>
</evidence>
<dbReference type="Ensembl" id="ENSPNYT00000009852.1">
    <property type="protein sequence ID" value="ENSPNYP00000009626.1"/>
    <property type="gene ID" value="ENSPNYG00000007299.1"/>
</dbReference>
<evidence type="ECO:0000256" key="1">
    <source>
        <dbReference type="SAM" id="Coils"/>
    </source>
</evidence>
<accession>A0A3B4FK99</accession>
<keyword evidence="1" id="KW-0175">Coiled coil</keyword>
<evidence type="ECO:0000313" key="2">
    <source>
        <dbReference type="Ensembl" id="ENSPNYP00000009626.1"/>
    </source>
</evidence>
<dbReference type="InterPro" id="IPR004244">
    <property type="entry name" value="Transposase_22"/>
</dbReference>
<sequence>ACRHLWYLITWGSLVWVYYFKHDRFSWEEVGNALKPGPDASDLPGADPAAGVGAGPDLDTIMAAIKQTEQNVLAKIDSSVMAAAGELHKKIDDLAGDLRSEVLSVRAEFAKAIEDMQKENATLSTRTDDLEEEANGQANRAVALEAKVDALSAQVVRLADKADDLESRQRRDNCRLIGVDEGFGNIRPEKAVAELLKEALALDYMPTLDRAHRSLQPRPKDGDAPRPIIVKFHYFQEKVDVLRKAMGAGPITRNGKRFYIYPDYSATVRKKRSAFTEVRRLLRRCTGVKYGLLYPATLKITTPAGEQMSFEDPIKARHYVETNLRPRETEGDSSGYQFPTSFLRLIRPLACNKPNYEAIFLFFPCTS</sequence>
<protein>
    <recommendedName>
        <fullName evidence="3">L1 transposable element RRM domain-containing protein</fullName>
    </recommendedName>
</protein>